<protein>
    <recommendedName>
        <fullName evidence="4">Beta-barrel porin 2</fullName>
    </recommendedName>
</protein>
<gene>
    <name evidence="2" type="ORF">D3871_03065</name>
</gene>
<dbReference type="EMBL" id="QYUO01000001">
    <property type="protein sequence ID" value="RJF97615.1"/>
    <property type="molecule type" value="Genomic_DNA"/>
</dbReference>
<sequence>MPAFPLMIPVRSLAMRLPGLLLAALCGCASGVGAADLHDVTDAPDVFATSSQVTNALPDLQSGDRPAPGYFGLGQERAVFGYTSRSEKWNAKLEQYMVDPALTFDYGRTLSSTFGAGGTITRQNTQSEVVVNGIFSPKKNVRFRLAGAQLRSTAGQIDGTDSLQQNSYLIGARKYWTNYEYLSDLGISAYTVEANSATSSTVSALTDPDTLDPGAFNPQMTASGRTDGYLLNLNLRPTDDSRIELRRELSHSTYYADMTALRNEMQSSNRIRFSQFLDDCVQVHGGYSSSADVDRLDLTVARDKWNIQLSRALHDNGADTAVRIGYLIPLGQSQFARRNCGAIGAPTFEPIVNATMKRPLALPGQPMAIGTIR</sequence>
<feature type="signal peptide" evidence="1">
    <location>
        <begin position="1"/>
        <end position="34"/>
    </location>
</feature>
<comment type="caution">
    <text evidence="2">The sequence shown here is derived from an EMBL/GenBank/DDBJ whole genome shotgun (WGS) entry which is preliminary data.</text>
</comment>
<evidence type="ECO:0000256" key="1">
    <source>
        <dbReference type="SAM" id="SignalP"/>
    </source>
</evidence>
<name>A0A3A3G670_9BURK</name>
<reference evidence="3" key="1">
    <citation type="submission" date="2018-09" db="EMBL/GenBank/DDBJ databases">
        <authorList>
            <person name="Zhu H."/>
        </authorList>
    </citation>
    <scope>NUCLEOTIDE SEQUENCE [LARGE SCALE GENOMIC DNA]</scope>
    <source>
        <strain evidence="3">K1R23-30</strain>
    </source>
</reference>
<dbReference type="OrthoDB" id="8770609at2"/>
<keyword evidence="3" id="KW-1185">Reference proteome</keyword>
<proteinExistence type="predicted"/>
<feature type="chain" id="PRO_5017448709" description="Beta-barrel porin 2" evidence="1">
    <location>
        <begin position="35"/>
        <end position="373"/>
    </location>
</feature>
<evidence type="ECO:0000313" key="2">
    <source>
        <dbReference type="EMBL" id="RJF97615.1"/>
    </source>
</evidence>
<keyword evidence="1" id="KW-0732">Signal</keyword>
<evidence type="ECO:0000313" key="3">
    <source>
        <dbReference type="Proteomes" id="UP000265955"/>
    </source>
</evidence>
<accession>A0A3A3G670</accession>
<evidence type="ECO:0008006" key="4">
    <source>
        <dbReference type="Google" id="ProtNLM"/>
    </source>
</evidence>
<dbReference type="RefSeq" id="WP_119767563.1">
    <property type="nucleotide sequence ID" value="NZ_QYUO01000001.1"/>
</dbReference>
<organism evidence="2 3">
    <name type="scientific">Noviherbaspirillum saxi</name>
    <dbReference type="NCBI Taxonomy" id="2320863"/>
    <lineage>
        <taxon>Bacteria</taxon>
        <taxon>Pseudomonadati</taxon>
        <taxon>Pseudomonadota</taxon>
        <taxon>Betaproteobacteria</taxon>
        <taxon>Burkholderiales</taxon>
        <taxon>Oxalobacteraceae</taxon>
        <taxon>Noviherbaspirillum</taxon>
    </lineage>
</organism>
<dbReference type="Proteomes" id="UP000265955">
    <property type="component" value="Unassembled WGS sequence"/>
</dbReference>
<dbReference type="AlphaFoldDB" id="A0A3A3G670"/>